<feature type="region of interest" description="Disordered" evidence="1">
    <location>
        <begin position="110"/>
        <end position="153"/>
    </location>
</feature>
<proteinExistence type="predicted"/>
<evidence type="ECO:0000313" key="3">
    <source>
        <dbReference type="Proteomes" id="UP001367676"/>
    </source>
</evidence>
<evidence type="ECO:0000313" key="2">
    <source>
        <dbReference type="EMBL" id="KAK7604896.1"/>
    </source>
</evidence>
<dbReference type="AlphaFoldDB" id="A0AAN9YA63"/>
<keyword evidence="3" id="KW-1185">Reference proteome</keyword>
<feature type="compositionally biased region" description="Acidic residues" evidence="1">
    <location>
        <begin position="110"/>
        <end position="126"/>
    </location>
</feature>
<feature type="compositionally biased region" description="Acidic residues" evidence="1">
    <location>
        <begin position="133"/>
        <end position="142"/>
    </location>
</feature>
<comment type="caution">
    <text evidence="2">The sequence shown here is derived from an EMBL/GenBank/DDBJ whole genome shotgun (WGS) entry which is preliminary data.</text>
</comment>
<evidence type="ECO:0000256" key="1">
    <source>
        <dbReference type="SAM" id="MobiDB-lite"/>
    </source>
</evidence>
<organism evidence="2 3">
    <name type="scientific">Parthenolecanium corni</name>
    <dbReference type="NCBI Taxonomy" id="536013"/>
    <lineage>
        <taxon>Eukaryota</taxon>
        <taxon>Metazoa</taxon>
        <taxon>Ecdysozoa</taxon>
        <taxon>Arthropoda</taxon>
        <taxon>Hexapoda</taxon>
        <taxon>Insecta</taxon>
        <taxon>Pterygota</taxon>
        <taxon>Neoptera</taxon>
        <taxon>Paraneoptera</taxon>
        <taxon>Hemiptera</taxon>
        <taxon>Sternorrhyncha</taxon>
        <taxon>Coccoidea</taxon>
        <taxon>Coccidae</taxon>
        <taxon>Parthenolecanium</taxon>
    </lineage>
</organism>
<protein>
    <submittedName>
        <fullName evidence="2">Uncharacterized protein</fullName>
    </submittedName>
</protein>
<reference evidence="2 3" key="1">
    <citation type="submission" date="2024-03" db="EMBL/GenBank/DDBJ databases">
        <title>Adaptation during the transition from Ophiocordyceps entomopathogen to insect associate is accompanied by gene loss and intensified selection.</title>
        <authorList>
            <person name="Ward C.M."/>
            <person name="Onetto C.A."/>
            <person name="Borneman A.R."/>
        </authorList>
    </citation>
    <scope>NUCLEOTIDE SEQUENCE [LARGE SCALE GENOMIC DNA]</scope>
    <source>
        <strain evidence="2">AWRI1</strain>
        <tissue evidence="2">Single Adult Female</tissue>
    </source>
</reference>
<gene>
    <name evidence="2" type="ORF">V9T40_006082</name>
</gene>
<dbReference type="EMBL" id="JBBCAQ010000003">
    <property type="protein sequence ID" value="KAK7604896.1"/>
    <property type="molecule type" value="Genomic_DNA"/>
</dbReference>
<dbReference type="Proteomes" id="UP001367676">
    <property type="component" value="Unassembled WGS sequence"/>
</dbReference>
<sequence length="153" mass="16902">MDNIYERYRQWMLEQVALIDAGYAIPIYAPEYVLHVRLEMFSPPPEHVQPQAEQLFHPAPPAPPVHDVNVPVPGVQAFAFVMPPSPSPQLVVVDEEAEVIVISDDDEDVNVVDEDVNVVDEDDESDSTLSDSELSELTESDGDSGISVGMGWD</sequence>
<name>A0AAN9YA63_9HEMI</name>
<accession>A0AAN9YA63</accession>